<dbReference type="PROSITE" id="PS51462">
    <property type="entry name" value="NUDIX"/>
    <property type="match status" value="1"/>
</dbReference>
<keyword evidence="2 3" id="KW-0378">Hydrolase</keyword>
<evidence type="ECO:0000256" key="3">
    <source>
        <dbReference type="RuleBase" id="RU003476"/>
    </source>
</evidence>
<evidence type="ECO:0000259" key="4">
    <source>
        <dbReference type="PROSITE" id="PS51462"/>
    </source>
</evidence>
<dbReference type="Proteomes" id="UP000179003">
    <property type="component" value="Unassembled WGS sequence"/>
</dbReference>
<dbReference type="PANTHER" id="PTHR43046">
    <property type="entry name" value="GDP-MANNOSE MANNOSYL HYDROLASE"/>
    <property type="match status" value="1"/>
</dbReference>
<dbReference type="PROSITE" id="PS00893">
    <property type="entry name" value="NUDIX_BOX"/>
    <property type="match status" value="1"/>
</dbReference>
<comment type="similarity">
    <text evidence="3">Belongs to the Nudix hydrolase family.</text>
</comment>
<comment type="caution">
    <text evidence="5">The sequence shown here is derived from an EMBL/GenBank/DDBJ whole genome shotgun (WGS) entry which is preliminary data.</text>
</comment>
<accession>A0A1F5EI24</accession>
<dbReference type="InterPro" id="IPR020476">
    <property type="entry name" value="Nudix_hydrolase"/>
</dbReference>
<dbReference type="EMBL" id="MFAE01000010">
    <property type="protein sequence ID" value="OGD67013.1"/>
    <property type="molecule type" value="Genomic_DNA"/>
</dbReference>
<organism evidence="5 6">
    <name type="scientific">Candidatus Campbellbacteria bacterium RIFOXYC2_FULL_35_25</name>
    <dbReference type="NCBI Taxonomy" id="1797582"/>
    <lineage>
        <taxon>Bacteria</taxon>
        <taxon>Candidatus Campbelliibacteriota</taxon>
    </lineage>
</organism>
<dbReference type="PANTHER" id="PTHR43046:SF14">
    <property type="entry name" value="MUTT_NUDIX FAMILY PROTEIN"/>
    <property type="match status" value="1"/>
</dbReference>
<evidence type="ECO:0000256" key="2">
    <source>
        <dbReference type="ARBA" id="ARBA00022801"/>
    </source>
</evidence>
<name>A0A1F5EI24_9BACT</name>
<comment type="cofactor">
    <cofactor evidence="1">
        <name>Mg(2+)</name>
        <dbReference type="ChEBI" id="CHEBI:18420"/>
    </cofactor>
</comment>
<dbReference type="AlphaFoldDB" id="A0A1F5EI24"/>
<evidence type="ECO:0000313" key="5">
    <source>
        <dbReference type="EMBL" id="OGD67013.1"/>
    </source>
</evidence>
<sequence>MYWFIFRPKTFGVRCLVESEDGREVLLVKHTYMYRNYWSAPGGKRNKNESLEETAKREIREELGIDIYDARKVGEYNARSHFRFDKVGLFVAKTKDKNFKKDEGEILEAKWFEKNNLPESIFIATRQILEKI</sequence>
<gene>
    <name evidence="5" type="ORF">A2442_02505</name>
</gene>
<dbReference type="GO" id="GO:0016787">
    <property type="term" value="F:hydrolase activity"/>
    <property type="evidence" value="ECO:0007669"/>
    <property type="project" value="UniProtKB-KW"/>
</dbReference>
<dbReference type="Gene3D" id="3.90.79.10">
    <property type="entry name" value="Nucleoside Triphosphate Pyrophosphohydrolase"/>
    <property type="match status" value="1"/>
</dbReference>
<feature type="domain" description="Nudix hydrolase" evidence="4">
    <location>
        <begin position="8"/>
        <end position="132"/>
    </location>
</feature>
<reference evidence="5 6" key="1">
    <citation type="journal article" date="2016" name="Nat. Commun.">
        <title>Thousands of microbial genomes shed light on interconnected biogeochemical processes in an aquifer system.</title>
        <authorList>
            <person name="Anantharaman K."/>
            <person name="Brown C.T."/>
            <person name="Hug L.A."/>
            <person name="Sharon I."/>
            <person name="Castelle C.J."/>
            <person name="Probst A.J."/>
            <person name="Thomas B.C."/>
            <person name="Singh A."/>
            <person name="Wilkins M.J."/>
            <person name="Karaoz U."/>
            <person name="Brodie E.L."/>
            <person name="Williams K.H."/>
            <person name="Hubbard S.S."/>
            <person name="Banfield J.F."/>
        </authorList>
    </citation>
    <scope>NUCLEOTIDE SEQUENCE [LARGE SCALE GENOMIC DNA]</scope>
</reference>
<protein>
    <recommendedName>
        <fullName evidence="4">Nudix hydrolase domain-containing protein</fullName>
    </recommendedName>
</protein>
<evidence type="ECO:0000313" key="6">
    <source>
        <dbReference type="Proteomes" id="UP000179003"/>
    </source>
</evidence>
<dbReference type="InterPro" id="IPR000086">
    <property type="entry name" value="NUDIX_hydrolase_dom"/>
</dbReference>
<dbReference type="PRINTS" id="PR00502">
    <property type="entry name" value="NUDIXFAMILY"/>
</dbReference>
<dbReference type="InterPro" id="IPR015797">
    <property type="entry name" value="NUDIX_hydrolase-like_dom_sf"/>
</dbReference>
<dbReference type="STRING" id="1797582.A2442_02505"/>
<dbReference type="Pfam" id="PF00293">
    <property type="entry name" value="NUDIX"/>
    <property type="match status" value="1"/>
</dbReference>
<dbReference type="InterPro" id="IPR020084">
    <property type="entry name" value="NUDIX_hydrolase_CS"/>
</dbReference>
<proteinExistence type="inferred from homology"/>
<dbReference type="SUPFAM" id="SSF55811">
    <property type="entry name" value="Nudix"/>
    <property type="match status" value="1"/>
</dbReference>
<evidence type="ECO:0000256" key="1">
    <source>
        <dbReference type="ARBA" id="ARBA00001946"/>
    </source>
</evidence>